<evidence type="ECO:0000313" key="2">
    <source>
        <dbReference type="Proteomes" id="UP000257109"/>
    </source>
</evidence>
<dbReference type="OrthoDB" id="1305902at2759"/>
<evidence type="ECO:0000313" key="1">
    <source>
        <dbReference type="EMBL" id="RDY04094.1"/>
    </source>
</evidence>
<name>A0A371HN38_MUCPR</name>
<feature type="non-terminal residue" evidence="1">
    <location>
        <position position="1"/>
    </location>
</feature>
<sequence>MDRSMIDAASGGALMDKTPPAARHLISNMTSNTQQFGIRGPSQSRMVNEISATSNQRLENEMIELTSLVRQLAVGQHQPTMTAKVCGICTSVEHLTYMCPTLLETKSNQPKNVGAIVSSMEDTQFGQDQINGLMQLNNSGPHRMHIRDKQVINSQLRNI</sequence>
<dbReference type="Proteomes" id="UP000257109">
    <property type="component" value="Unassembled WGS sequence"/>
</dbReference>
<gene>
    <name evidence="1" type="ORF">CR513_12241</name>
</gene>
<dbReference type="AlphaFoldDB" id="A0A371HN38"/>
<accession>A0A371HN38</accession>
<proteinExistence type="predicted"/>
<dbReference type="EMBL" id="QJKJ01002154">
    <property type="protein sequence ID" value="RDY04094.1"/>
    <property type="molecule type" value="Genomic_DNA"/>
</dbReference>
<comment type="caution">
    <text evidence="1">The sequence shown here is derived from an EMBL/GenBank/DDBJ whole genome shotgun (WGS) entry which is preliminary data.</text>
</comment>
<organism evidence="1 2">
    <name type="scientific">Mucuna pruriens</name>
    <name type="common">Velvet bean</name>
    <name type="synonym">Dolichos pruriens</name>
    <dbReference type="NCBI Taxonomy" id="157652"/>
    <lineage>
        <taxon>Eukaryota</taxon>
        <taxon>Viridiplantae</taxon>
        <taxon>Streptophyta</taxon>
        <taxon>Embryophyta</taxon>
        <taxon>Tracheophyta</taxon>
        <taxon>Spermatophyta</taxon>
        <taxon>Magnoliopsida</taxon>
        <taxon>eudicotyledons</taxon>
        <taxon>Gunneridae</taxon>
        <taxon>Pentapetalae</taxon>
        <taxon>rosids</taxon>
        <taxon>fabids</taxon>
        <taxon>Fabales</taxon>
        <taxon>Fabaceae</taxon>
        <taxon>Papilionoideae</taxon>
        <taxon>50 kb inversion clade</taxon>
        <taxon>NPAAA clade</taxon>
        <taxon>indigoferoid/millettioid clade</taxon>
        <taxon>Phaseoleae</taxon>
        <taxon>Mucuna</taxon>
    </lineage>
</organism>
<reference evidence="1" key="1">
    <citation type="submission" date="2018-05" db="EMBL/GenBank/DDBJ databases">
        <title>Draft genome of Mucuna pruriens seed.</title>
        <authorList>
            <person name="Nnadi N.E."/>
            <person name="Vos R."/>
            <person name="Hasami M.H."/>
            <person name="Devisetty U.K."/>
            <person name="Aguiy J.C."/>
        </authorList>
    </citation>
    <scope>NUCLEOTIDE SEQUENCE [LARGE SCALE GENOMIC DNA]</scope>
    <source>
        <strain evidence="1">JCA_2017</strain>
    </source>
</reference>
<keyword evidence="2" id="KW-1185">Reference proteome</keyword>
<evidence type="ECO:0008006" key="3">
    <source>
        <dbReference type="Google" id="ProtNLM"/>
    </source>
</evidence>
<protein>
    <recommendedName>
        <fullName evidence="3">Retrotransposon gag domain-containing protein</fullName>
    </recommendedName>
</protein>